<dbReference type="VEuPathDB" id="VectorBase:AALB20_035565"/>
<dbReference type="Proteomes" id="UP000069272">
    <property type="component" value="Chromosome 2L"/>
</dbReference>
<accession>A0A1I8JSI4</accession>
<dbReference type="CDD" id="cd21739">
    <property type="entry name" value="NES2-NLS_ChREBP-like"/>
    <property type="match status" value="1"/>
</dbReference>
<protein>
    <submittedName>
        <fullName evidence="8">Uncharacterized protein</fullName>
    </submittedName>
</protein>
<feature type="compositionally biased region" description="Low complexity" evidence="7">
    <location>
        <begin position="764"/>
        <end position="778"/>
    </location>
</feature>
<keyword evidence="4" id="KW-0804">Transcription</keyword>
<feature type="compositionally biased region" description="Low complexity" evidence="7">
    <location>
        <begin position="806"/>
        <end position="835"/>
    </location>
</feature>
<feature type="compositionally biased region" description="Low complexity" evidence="7">
    <location>
        <begin position="1104"/>
        <end position="1117"/>
    </location>
</feature>
<feature type="compositionally biased region" description="Polar residues" evidence="7">
    <location>
        <begin position="674"/>
        <end position="735"/>
    </location>
</feature>
<dbReference type="FunFam" id="4.10.280.10:FF:000094">
    <property type="entry name" value="Blast:Carbohydrate-responsive element-binding protein"/>
    <property type="match status" value="1"/>
</dbReference>
<feature type="compositionally biased region" description="Low complexity" evidence="7">
    <location>
        <begin position="976"/>
        <end position="991"/>
    </location>
</feature>
<feature type="compositionally biased region" description="Low complexity" evidence="7">
    <location>
        <begin position="1002"/>
        <end position="1032"/>
    </location>
</feature>
<dbReference type="CTD" id="35402"/>
<feature type="coiled-coil region" evidence="6">
    <location>
        <begin position="1179"/>
        <end position="1213"/>
    </location>
</feature>
<dbReference type="RefSeq" id="XP_035779208.1">
    <property type="nucleotide sequence ID" value="XM_035923315.1"/>
</dbReference>
<dbReference type="SUPFAM" id="SSF47459">
    <property type="entry name" value="HLH, helix-loop-helix DNA-binding domain"/>
    <property type="match status" value="1"/>
</dbReference>
<comment type="subcellular location">
    <subcellularLocation>
        <location evidence="1">Nucleus</location>
    </subcellularLocation>
</comment>
<dbReference type="Gene3D" id="4.10.280.10">
    <property type="entry name" value="Helix-loop-helix DNA-binding domain"/>
    <property type="match status" value="1"/>
</dbReference>
<feature type="region of interest" description="Disordered" evidence="7">
    <location>
        <begin position="369"/>
        <end position="395"/>
    </location>
</feature>
<feature type="compositionally biased region" description="Basic and acidic residues" evidence="7">
    <location>
        <begin position="1123"/>
        <end position="1139"/>
    </location>
</feature>
<evidence type="ECO:0000256" key="2">
    <source>
        <dbReference type="ARBA" id="ARBA00023015"/>
    </source>
</evidence>
<reference evidence="8" key="2">
    <citation type="submission" date="2022-08" db="UniProtKB">
        <authorList>
            <consortium name="EnsemblMetazoa"/>
        </authorList>
    </citation>
    <scope>IDENTIFICATION</scope>
    <source>
        <strain evidence="8">STECLA/ALBI9_A</strain>
    </source>
</reference>
<evidence type="ECO:0000313" key="8">
    <source>
        <dbReference type="EnsemblMetazoa" id="AALB015763-PB"/>
    </source>
</evidence>
<reference evidence="8 9" key="1">
    <citation type="journal article" date="2017" name="G3 (Bethesda)">
        <title>The Physical Genome Mapping of Anopheles albimanus Corrected Scaffold Misassemblies and Identified Interarm Rearrangements in Genus Anopheles.</title>
        <authorList>
            <person name="Artemov G.N."/>
            <person name="Peery A.N."/>
            <person name="Jiang X."/>
            <person name="Tu Z."/>
            <person name="Stegniy V.N."/>
            <person name="Sharakhova M.V."/>
            <person name="Sharakhov I.V."/>
        </authorList>
    </citation>
    <scope>NUCLEOTIDE SEQUENCE [LARGE SCALE GENOMIC DNA]</scope>
    <source>
        <strain evidence="8 9">ALBI9_A</strain>
    </source>
</reference>
<dbReference type="GO" id="GO:0046983">
    <property type="term" value="F:protein dimerization activity"/>
    <property type="evidence" value="ECO:0007669"/>
    <property type="project" value="InterPro"/>
</dbReference>
<dbReference type="CDD" id="cd11405">
    <property type="entry name" value="bHLHzip_MLXIP_like"/>
    <property type="match status" value="1"/>
</dbReference>
<evidence type="ECO:0000256" key="3">
    <source>
        <dbReference type="ARBA" id="ARBA00023125"/>
    </source>
</evidence>
<feature type="region of interest" description="Disordered" evidence="7">
    <location>
        <begin position="976"/>
        <end position="1139"/>
    </location>
</feature>
<dbReference type="EnsemblMetazoa" id="AALB015763-RB">
    <property type="protein sequence ID" value="AALB015763-PB"/>
    <property type="gene ID" value="AALB015763"/>
</dbReference>
<dbReference type="STRING" id="7167.A0A1I8JSI4"/>
<feature type="region of interest" description="Disordered" evidence="7">
    <location>
        <begin position="484"/>
        <end position="504"/>
    </location>
</feature>
<evidence type="ECO:0000256" key="1">
    <source>
        <dbReference type="ARBA" id="ARBA00004123"/>
    </source>
</evidence>
<keyword evidence="3" id="KW-0238">DNA-binding</keyword>
<organism evidence="8 9">
    <name type="scientific">Anopheles albimanus</name>
    <name type="common">New world malaria mosquito</name>
    <dbReference type="NCBI Taxonomy" id="7167"/>
    <lineage>
        <taxon>Eukaryota</taxon>
        <taxon>Metazoa</taxon>
        <taxon>Ecdysozoa</taxon>
        <taxon>Arthropoda</taxon>
        <taxon>Hexapoda</taxon>
        <taxon>Insecta</taxon>
        <taxon>Pterygota</taxon>
        <taxon>Neoptera</taxon>
        <taxon>Endopterygota</taxon>
        <taxon>Diptera</taxon>
        <taxon>Nematocera</taxon>
        <taxon>Culicoidea</taxon>
        <taxon>Culicidae</taxon>
        <taxon>Anophelinae</taxon>
        <taxon>Anopheles</taxon>
    </lineage>
</organism>
<evidence type="ECO:0000256" key="7">
    <source>
        <dbReference type="SAM" id="MobiDB-lite"/>
    </source>
</evidence>
<keyword evidence="5" id="KW-0539">Nucleus</keyword>
<dbReference type="InterPro" id="IPR052207">
    <property type="entry name" value="Max-like/E-box_TFs"/>
</dbReference>
<proteinExistence type="predicted"/>
<name>A0A1I8JSI4_ANOAL</name>
<keyword evidence="6" id="KW-0175">Coiled coil</keyword>
<feature type="compositionally biased region" description="Low complexity" evidence="7">
    <location>
        <begin position="1331"/>
        <end position="1345"/>
    </location>
</feature>
<dbReference type="SMART" id="SM00353">
    <property type="entry name" value="HLH"/>
    <property type="match status" value="1"/>
</dbReference>
<feature type="compositionally biased region" description="Polar residues" evidence="7">
    <location>
        <begin position="484"/>
        <end position="494"/>
    </location>
</feature>
<dbReference type="VEuPathDB" id="VectorBase:AALB015763"/>
<dbReference type="GO" id="GO:0000981">
    <property type="term" value="F:DNA-binding transcription factor activity, RNA polymerase II-specific"/>
    <property type="evidence" value="ECO:0007669"/>
    <property type="project" value="TreeGrafter"/>
</dbReference>
<keyword evidence="9" id="KW-1185">Reference proteome</keyword>
<feature type="region of interest" description="Disordered" evidence="7">
    <location>
        <begin position="806"/>
        <end position="855"/>
    </location>
</feature>
<evidence type="ECO:0000313" key="9">
    <source>
        <dbReference type="Proteomes" id="UP000069272"/>
    </source>
</evidence>
<dbReference type="InterPro" id="IPR011598">
    <property type="entry name" value="bHLH_dom"/>
</dbReference>
<feature type="region of interest" description="Disordered" evidence="7">
    <location>
        <begin position="1329"/>
        <end position="1353"/>
    </location>
</feature>
<dbReference type="KEGG" id="aali:118459684"/>
<keyword evidence="2" id="KW-0805">Transcription regulation</keyword>
<dbReference type="GeneID" id="118459684"/>
<feature type="compositionally biased region" description="Polar residues" evidence="7">
    <location>
        <begin position="600"/>
        <end position="609"/>
    </location>
</feature>
<dbReference type="Pfam" id="PF00010">
    <property type="entry name" value="HLH"/>
    <property type="match status" value="1"/>
</dbReference>
<dbReference type="PANTHER" id="PTHR15741">
    <property type="entry name" value="BASIC HELIX-LOOP-HELIX ZIP TRANSCRIPTION FACTOR"/>
    <property type="match status" value="1"/>
</dbReference>
<evidence type="ECO:0000256" key="6">
    <source>
        <dbReference type="SAM" id="Coils"/>
    </source>
</evidence>
<evidence type="ECO:0000256" key="5">
    <source>
        <dbReference type="ARBA" id="ARBA00023242"/>
    </source>
</evidence>
<dbReference type="OrthoDB" id="6022628at2759"/>
<evidence type="ECO:0000256" key="4">
    <source>
        <dbReference type="ARBA" id="ARBA00023163"/>
    </source>
</evidence>
<dbReference type="GO" id="GO:0005634">
    <property type="term" value="C:nucleus"/>
    <property type="evidence" value="ECO:0007669"/>
    <property type="project" value="UniProtKB-SubCell"/>
</dbReference>
<dbReference type="PROSITE" id="PS50888">
    <property type="entry name" value="BHLH"/>
    <property type="match status" value="1"/>
</dbReference>
<feature type="region of interest" description="Disordered" evidence="7">
    <location>
        <begin position="669"/>
        <end position="778"/>
    </location>
</feature>
<sequence length="1353" mass="144641">MTPGPTTKMDRGGTGAEERKRCGETIHSGQFMVSHFETEGAEDDDDDLGMQLDAEDVKPSLISSDAVLLPSVSGGIVSEDRPASSRALVPLGTDSAGACSSANAGARPRGESNQLARYVPRPLHLSSRSTVSQVEIDTDLSTVFNTLNVTYTQKLTSPKWNPFKGIRLRWKEKIRLNNVIWRCWHMQFIMKRKTLVCQFASPLDVDVHNTPQAILLEGKYWKRKCNVIKAEYKKWRRFNVNKALGATNIVDTTSELDFLEWSPISNDLFMITDNMPTDTLFSTLGQYPFPDSREIARGAGRADFIQPSLGPLQPNLDDLMELDLDFLNFPRLAPVPEEATDDLLKAIDYNYPLGSNLLTNTGATIQEVTEENSSAVDAQPAGQPMPLGTGTSVVVGSNLNQSHQQQPSQQPTAIQYSAKIFAQALHTSGSTASSSSATSSVVGFPTAQQISSALDSYLSTLGSSGASGGQQTLANAQQIQPVTAGSLPVSNSSGGDPREEITRGGKSKFSRVYAKHNYDSKYPPTPHQTMAYNMVSQPHLGQPAGTATNSGVHSTAYNIAGGYPSSVGPMSHMTTGSGTSVHQPTSQGAMHLLYNHSGLQNATPANPVNLSGGPTGTNLAVNSGSNGGGGSCSSISSNSSSTQQSAMSQGAMLQAMNSKLLTHSQSLPVPVMPQTKSSLPQPRSTSMPTAPNYNQMLASSQHSPPGSLHASQSGSSYKSYHGHQSQPYKIPSQTVGAAGGSYGSGARAMTRHSSPPHGTVLQPTSALGSGLGSSGATVGLSHSLEQSQQQLQDLQLQQQQQLHQQQQLQQSQHQHSLVSTSSAPGQQQQQQQQQQHNKRHPPHPTKEMIRSNSLPINATFQLPPKEMENFAMPRYQSQKPSSSKMRSRSHSMIMKQQTGASVAGASGLGMGCTGGNIGASAGGSSLSHYVAPTTLHTTSSEPMLNVTNSALLAQLLTTNNASTLLSKQSHSASSSAISTLIQSQQQQQHQSNPFQPTAIGGSTLSPSSSQHQLQQLHQQLQQPTQKSHLTHQQQHHHNHQLSSSSGPGTSSGGMRPQNASSSSVLSFASSAGMSLSQQSLSPESAHDTDGPLSPTGVGSGGGSVSAAGGPSPSSSGGIVSKFPRNDNQRRTGHIHAEQKRRYNIKNGFDTLHSLIPQLQQNPSAKLSKAAMLQKGADYIKQLRSERTSANDQMDALRKEIEQLNNSLSNLQTALPASGAPVSRQRTGRVKELYQQYVRQRTLENWKFWIFGLIFEPLMNSYNQTVSVASMDEMCRSSQLWVDQHCSLVELRPAVSNKLRQLSTTTDVLSDPPSSLQEEVLKAISTNTLLPGSSSSASGHCSRGSSTDTSPHRS</sequence>
<feature type="compositionally biased region" description="Low complexity" evidence="7">
    <location>
        <begin position="632"/>
        <end position="650"/>
    </location>
</feature>
<dbReference type="GO" id="GO:0000978">
    <property type="term" value="F:RNA polymerase II cis-regulatory region sequence-specific DNA binding"/>
    <property type="evidence" value="ECO:0007669"/>
    <property type="project" value="TreeGrafter"/>
</dbReference>
<feature type="compositionally biased region" description="Low complexity" evidence="7">
    <location>
        <begin position="1059"/>
        <end position="1074"/>
    </location>
</feature>
<dbReference type="InterPro" id="IPR036638">
    <property type="entry name" value="HLH_DNA-bd_sf"/>
</dbReference>
<dbReference type="PANTHER" id="PTHR15741:SF37">
    <property type="entry name" value="LD38259P"/>
    <property type="match status" value="1"/>
</dbReference>
<feature type="region of interest" description="Disordered" evidence="7">
    <location>
        <begin position="600"/>
        <end position="650"/>
    </location>
</feature>